<name>A0A7J7HEN0_CAMSI</name>
<keyword evidence="1" id="KW-0812">Transmembrane</keyword>
<evidence type="ECO:0000256" key="1">
    <source>
        <dbReference type="SAM" id="Phobius"/>
    </source>
</evidence>
<feature type="transmembrane region" description="Helical" evidence="1">
    <location>
        <begin position="27"/>
        <end position="45"/>
    </location>
</feature>
<evidence type="ECO:0000313" key="3">
    <source>
        <dbReference type="Proteomes" id="UP000593564"/>
    </source>
</evidence>
<protein>
    <submittedName>
        <fullName evidence="2">Uncharacterized protein</fullName>
    </submittedName>
</protein>
<keyword evidence="1" id="KW-0472">Membrane</keyword>
<dbReference type="AlphaFoldDB" id="A0A7J7HEN0"/>
<feature type="non-terminal residue" evidence="2">
    <location>
        <position position="112"/>
    </location>
</feature>
<sequence>QKIKFSLFLLLVGVGIASITDLQLNFVGAILSLLAVITTCVGQIVRRRHVKLEFKEYGKHWIFRPPNKHNTKEAQCIFYTVVVSQCLTKQNVFAHKIFPYCLGVSIVKIGPI</sequence>
<gene>
    <name evidence="2" type="ORF">HYC85_009324</name>
</gene>
<keyword evidence="1" id="KW-1133">Transmembrane helix</keyword>
<reference evidence="3" key="1">
    <citation type="journal article" date="2020" name="Nat. Commun.">
        <title>Genome assembly of wild tea tree DASZ reveals pedigree and selection history of tea varieties.</title>
        <authorList>
            <person name="Zhang W."/>
            <person name="Zhang Y."/>
            <person name="Qiu H."/>
            <person name="Guo Y."/>
            <person name="Wan H."/>
            <person name="Zhang X."/>
            <person name="Scossa F."/>
            <person name="Alseekh S."/>
            <person name="Zhang Q."/>
            <person name="Wang P."/>
            <person name="Xu L."/>
            <person name="Schmidt M.H."/>
            <person name="Jia X."/>
            <person name="Li D."/>
            <person name="Zhu A."/>
            <person name="Guo F."/>
            <person name="Chen W."/>
            <person name="Ni D."/>
            <person name="Usadel B."/>
            <person name="Fernie A.R."/>
            <person name="Wen W."/>
        </authorList>
    </citation>
    <scope>NUCLEOTIDE SEQUENCE [LARGE SCALE GENOMIC DNA]</scope>
    <source>
        <strain evidence="3">cv. G240</strain>
    </source>
</reference>
<reference evidence="2 3" key="2">
    <citation type="submission" date="2020-07" db="EMBL/GenBank/DDBJ databases">
        <title>Genome assembly of wild tea tree DASZ reveals pedigree and selection history of tea varieties.</title>
        <authorList>
            <person name="Zhang W."/>
        </authorList>
    </citation>
    <scope>NUCLEOTIDE SEQUENCE [LARGE SCALE GENOMIC DNA]</scope>
    <source>
        <strain evidence="3">cv. G240</strain>
        <tissue evidence="2">Leaf</tissue>
    </source>
</reference>
<proteinExistence type="predicted"/>
<dbReference type="Proteomes" id="UP000593564">
    <property type="component" value="Unassembled WGS sequence"/>
</dbReference>
<keyword evidence="3" id="KW-1185">Reference proteome</keyword>
<evidence type="ECO:0000313" key="2">
    <source>
        <dbReference type="EMBL" id="KAF5951380.1"/>
    </source>
</evidence>
<dbReference type="EMBL" id="JACBKZ010000004">
    <property type="protein sequence ID" value="KAF5951380.1"/>
    <property type="molecule type" value="Genomic_DNA"/>
</dbReference>
<organism evidence="2 3">
    <name type="scientific">Camellia sinensis</name>
    <name type="common">Tea plant</name>
    <name type="synonym">Thea sinensis</name>
    <dbReference type="NCBI Taxonomy" id="4442"/>
    <lineage>
        <taxon>Eukaryota</taxon>
        <taxon>Viridiplantae</taxon>
        <taxon>Streptophyta</taxon>
        <taxon>Embryophyta</taxon>
        <taxon>Tracheophyta</taxon>
        <taxon>Spermatophyta</taxon>
        <taxon>Magnoliopsida</taxon>
        <taxon>eudicotyledons</taxon>
        <taxon>Gunneridae</taxon>
        <taxon>Pentapetalae</taxon>
        <taxon>asterids</taxon>
        <taxon>Ericales</taxon>
        <taxon>Theaceae</taxon>
        <taxon>Camellia</taxon>
    </lineage>
</organism>
<accession>A0A7J7HEN0</accession>
<comment type="caution">
    <text evidence="2">The sequence shown here is derived from an EMBL/GenBank/DDBJ whole genome shotgun (WGS) entry which is preliminary data.</text>
</comment>